<dbReference type="AlphaFoldDB" id="A0A846YQ93"/>
<keyword evidence="1" id="KW-0472">Membrane</keyword>
<protein>
    <submittedName>
        <fullName evidence="2">Uncharacterized protein</fullName>
    </submittedName>
</protein>
<accession>A0A846YQ93</accession>
<dbReference type="RefSeq" id="WP_157116474.1">
    <property type="nucleotide sequence ID" value="NZ_JAAXOT010000017.1"/>
</dbReference>
<comment type="caution">
    <text evidence="2">The sequence shown here is derived from an EMBL/GenBank/DDBJ whole genome shotgun (WGS) entry which is preliminary data.</text>
</comment>
<keyword evidence="1" id="KW-1133">Transmembrane helix</keyword>
<feature type="transmembrane region" description="Helical" evidence="1">
    <location>
        <begin position="45"/>
        <end position="63"/>
    </location>
</feature>
<name>A0A846YQ93_9NOCA</name>
<gene>
    <name evidence="2" type="ORF">HGA15_26800</name>
</gene>
<organism evidence="2 3">
    <name type="scientific">Nocardia flavorosea</name>
    <dbReference type="NCBI Taxonomy" id="53429"/>
    <lineage>
        <taxon>Bacteria</taxon>
        <taxon>Bacillati</taxon>
        <taxon>Actinomycetota</taxon>
        <taxon>Actinomycetes</taxon>
        <taxon>Mycobacteriales</taxon>
        <taxon>Nocardiaceae</taxon>
        <taxon>Nocardia</taxon>
    </lineage>
</organism>
<evidence type="ECO:0000256" key="1">
    <source>
        <dbReference type="SAM" id="Phobius"/>
    </source>
</evidence>
<evidence type="ECO:0000313" key="2">
    <source>
        <dbReference type="EMBL" id="NKY59694.1"/>
    </source>
</evidence>
<dbReference type="EMBL" id="JAAXOT010000017">
    <property type="protein sequence ID" value="NKY59694.1"/>
    <property type="molecule type" value="Genomic_DNA"/>
</dbReference>
<dbReference type="Proteomes" id="UP000570678">
    <property type="component" value="Unassembled WGS sequence"/>
</dbReference>
<keyword evidence="1" id="KW-0812">Transmembrane</keyword>
<keyword evidence="3" id="KW-1185">Reference proteome</keyword>
<sequence>MISRSRGAMLDVRRQSLGGKMLWKIIGVVAVVWIALAVIGALIEGLFPILVISAVVFGLYLLYKAISGSDDHNTVTKV</sequence>
<reference evidence="2 3" key="1">
    <citation type="submission" date="2020-04" db="EMBL/GenBank/DDBJ databases">
        <title>MicrobeNet Type strains.</title>
        <authorList>
            <person name="Nicholson A.C."/>
        </authorList>
    </citation>
    <scope>NUCLEOTIDE SEQUENCE [LARGE SCALE GENOMIC DNA]</scope>
    <source>
        <strain evidence="2 3">JCM 3332</strain>
    </source>
</reference>
<feature type="transmembrane region" description="Helical" evidence="1">
    <location>
        <begin position="21"/>
        <end position="39"/>
    </location>
</feature>
<proteinExistence type="predicted"/>
<evidence type="ECO:0000313" key="3">
    <source>
        <dbReference type="Proteomes" id="UP000570678"/>
    </source>
</evidence>